<dbReference type="EMBL" id="RCMK01002145">
    <property type="protein sequence ID" value="KAG2884248.1"/>
    <property type="molecule type" value="Genomic_DNA"/>
</dbReference>
<dbReference type="VEuPathDB" id="FungiDB:PC110_g20787"/>
<comment type="caution">
    <text evidence="1">The sequence shown here is derived from an EMBL/GenBank/DDBJ whole genome shotgun (WGS) entry which is preliminary data.</text>
</comment>
<dbReference type="AlphaFoldDB" id="A0A8T1ALV0"/>
<name>A0A8T1ALV0_9STRA</name>
<organism evidence="1 2">
    <name type="scientific">Phytophthora cactorum</name>
    <dbReference type="NCBI Taxonomy" id="29920"/>
    <lineage>
        <taxon>Eukaryota</taxon>
        <taxon>Sar</taxon>
        <taxon>Stramenopiles</taxon>
        <taxon>Oomycota</taxon>
        <taxon>Peronosporomycetes</taxon>
        <taxon>Peronosporales</taxon>
        <taxon>Peronosporaceae</taxon>
        <taxon>Phytophthora</taxon>
    </lineage>
</organism>
<evidence type="ECO:0000313" key="2">
    <source>
        <dbReference type="Proteomes" id="UP000736787"/>
    </source>
</evidence>
<protein>
    <submittedName>
        <fullName evidence="1">Uncharacterized protein</fullName>
    </submittedName>
</protein>
<reference evidence="1" key="1">
    <citation type="submission" date="2018-10" db="EMBL/GenBank/DDBJ databases">
        <title>Effector identification in a new, highly contiguous assembly of the strawberry crown rot pathogen Phytophthora cactorum.</title>
        <authorList>
            <person name="Armitage A.D."/>
            <person name="Nellist C.F."/>
            <person name="Bates H."/>
            <person name="Vickerstaff R.J."/>
            <person name="Harrison R.J."/>
        </authorList>
    </citation>
    <scope>NUCLEOTIDE SEQUENCE</scope>
    <source>
        <strain evidence="1">4040</strain>
    </source>
</reference>
<accession>A0A8T1ALV0</accession>
<evidence type="ECO:0000313" key="1">
    <source>
        <dbReference type="EMBL" id="KAG2884248.1"/>
    </source>
</evidence>
<gene>
    <name evidence="1" type="ORF">PC117_g25847</name>
</gene>
<proteinExistence type="predicted"/>
<dbReference type="Proteomes" id="UP000736787">
    <property type="component" value="Unassembled WGS sequence"/>
</dbReference>
<sequence>MPWLARYDPVINWEKRTLVRFGRNATESDGPVSVVHVRKVHPITPLMQHRVLQPPVPTHKSERVRRSLSLSQSEIRFEVRSYFNVRINSGS</sequence>